<sequence length="116" mass="14061">MIYCVIYIEHDYNYKLYHLERSNIVDVKLFSDLKSAENYIAKQIFKYINNMEDILYDIASSEKKYFNIVDYRYLEIKEEYKNDYNLAKTLSDNYCKNEFGKPLFSYEIHESNINPA</sequence>
<accession>A0A1V0S8Q1</accession>
<name>A0A1V0S8Q1_9VIRU</name>
<proteinExistence type="predicted"/>
<protein>
    <submittedName>
        <fullName evidence="1">Uncharacterized protein</fullName>
    </submittedName>
</protein>
<reference evidence="1" key="1">
    <citation type="journal article" date="2017" name="Science">
        <title>Giant viruses with an expanded complement of translation system components.</title>
        <authorList>
            <person name="Schulz F."/>
            <person name="Yutin N."/>
            <person name="Ivanova N.N."/>
            <person name="Ortega D.R."/>
            <person name="Lee T.K."/>
            <person name="Vierheilig J."/>
            <person name="Daims H."/>
            <person name="Horn M."/>
            <person name="Wagner M."/>
            <person name="Jensen G.J."/>
            <person name="Kyrpides N.C."/>
            <person name="Koonin E.V."/>
            <person name="Woyke T."/>
        </authorList>
    </citation>
    <scope>NUCLEOTIDE SEQUENCE</scope>
    <source>
        <strain evidence="1">CTV1</strain>
    </source>
</reference>
<organism evidence="1">
    <name type="scientific">Catovirus CTV1</name>
    <dbReference type="NCBI Taxonomy" id="1977631"/>
    <lineage>
        <taxon>Viruses</taxon>
        <taxon>Varidnaviria</taxon>
        <taxon>Bamfordvirae</taxon>
        <taxon>Nucleocytoviricota</taxon>
        <taxon>Megaviricetes</taxon>
        <taxon>Imitervirales</taxon>
        <taxon>Mimiviridae</taxon>
        <taxon>Klosneuvirinae</taxon>
        <taxon>Catovirus</taxon>
    </lineage>
</organism>
<gene>
    <name evidence="1" type="ORF">Catovirus_1_137</name>
</gene>
<dbReference type="EMBL" id="KY684083">
    <property type="protein sequence ID" value="ARF08087.1"/>
    <property type="molecule type" value="Genomic_DNA"/>
</dbReference>
<evidence type="ECO:0000313" key="1">
    <source>
        <dbReference type="EMBL" id="ARF08087.1"/>
    </source>
</evidence>